<proteinExistence type="inferred from homology"/>
<comment type="similarity">
    <text evidence="1">Belongs to the peptidase A1 family.</text>
</comment>
<feature type="domain" description="Peptidase A1" evidence="4">
    <location>
        <begin position="15"/>
        <end position="356"/>
    </location>
</feature>
<dbReference type="Proteomes" id="UP000230002">
    <property type="component" value="Unassembled WGS sequence"/>
</dbReference>
<evidence type="ECO:0000259" key="4">
    <source>
        <dbReference type="PROSITE" id="PS51767"/>
    </source>
</evidence>
<dbReference type="GO" id="GO:0006508">
    <property type="term" value="P:proteolysis"/>
    <property type="evidence" value="ECO:0007669"/>
    <property type="project" value="InterPro"/>
</dbReference>
<keyword evidence="3" id="KW-1133">Transmembrane helix</keyword>
<feature type="compositionally biased region" description="Low complexity" evidence="2">
    <location>
        <begin position="406"/>
        <end position="427"/>
    </location>
</feature>
<accession>A0A2G8SJA0</accession>
<evidence type="ECO:0000256" key="2">
    <source>
        <dbReference type="SAM" id="MobiDB-lite"/>
    </source>
</evidence>
<dbReference type="Gene3D" id="2.40.70.10">
    <property type="entry name" value="Acid Proteases"/>
    <property type="match status" value="2"/>
</dbReference>
<evidence type="ECO:0000313" key="6">
    <source>
        <dbReference type="Proteomes" id="UP000230002"/>
    </source>
</evidence>
<dbReference type="InterPro" id="IPR034164">
    <property type="entry name" value="Pepsin-like_dom"/>
</dbReference>
<feature type="region of interest" description="Disordered" evidence="2">
    <location>
        <begin position="406"/>
        <end position="435"/>
    </location>
</feature>
<evidence type="ECO:0000256" key="1">
    <source>
        <dbReference type="ARBA" id="ARBA00007447"/>
    </source>
</evidence>
<protein>
    <recommendedName>
        <fullName evidence="4">Peptidase A1 domain-containing protein</fullName>
    </recommendedName>
</protein>
<dbReference type="InterPro" id="IPR021109">
    <property type="entry name" value="Peptidase_aspartic_dom_sf"/>
</dbReference>
<dbReference type="SUPFAM" id="SSF50630">
    <property type="entry name" value="Acid proteases"/>
    <property type="match status" value="1"/>
</dbReference>
<dbReference type="PANTHER" id="PTHR47966:SF73">
    <property type="entry name" value="PEPTIDASE A1 DOMAIN-CONTAINING PROTEIN"/>
    <property type="match status" value="1"/>
</dbReference>
<dbReference type="InterPro" id="IPR001461">
    <property type="entry name" value="Aspartic_peptidase_A1"/>
</dbReference>
<sequence>MTAGNFDVDTSDIWYAVEITVGGQNFTVQLDTRSSDLWLHTAGHTVDLTNITDLKVAERYGRSYVEGRVEFADVQIAGLSIQNQTFVHVTDEGVHGFDLAGYDGILGMAFDEGSIHAKVRAAWGAEAADTIALSPLSALFAQAPLLPNNFDIQLSRPVPELAGFANGTFYISSYARHYTNVADAPRLPRVVPEHWSVVMDEMLVNGQSFALNQSVVANVTAGKVVAALDMARGASLPTLPPAAIDAIYGSVPGAVRDNVSERWLVPCDSSPNLTFVFGGQHFAVHPLDLTFPVTATLSINGWDTDVTACTNTFQPLTRQPTSADGYDIVLANSFFHNAYISFNYAEWTPTNRTGTSTPYVQMVSTTDGATMWDEFHRNRTASLARLPLPLDPALIAQYDAGYASTAPTSPTTTTTATAMTTSSESPSGPTQDPDKLAAIANLSGTLSTDAPPSTAGGDSWGSKYGTAVLALLAVILALCVALLTVMVAMCVRGSKERRRSGSGSGSGAVGLRYAPVPFKDSEPVEDNGRGSVVSSD</sequence>
<dbReference type="Pfam" id="PF00026">
    <property type="entry name" value="Asp"/>
    <property type="match status" value="1"/>
</dbReference>
<keyword evidence="6" id="KW-1185">Reference proteome</keyword>
<dbReference type="OrthoDB" id="2728880at2759"/>
<dbReference type="CDD" id="cd05471">
    <property type="entry name" value="pepsin_like"/>
    <property type="match status" value="1"/>
</dbReference>
<dbReference type="GO" id="GO:0004190">
    <property type="term" value="F:aspartic-type endopeptidase activity"/>
    <property type="evidence" value="ECO:0007669"/>
    <property type="project" value="InterPro"/>
</dbReference>
<dbReference type="EMBL" id="AYKW01000006">
    <property type="protein sequence ID" value="PIL33839.1"/>
    <property type="molecule type" value="Genomic_DNA"/>
</dbReference>
<keyword evidence="3" id="KW-0472">Membrane</keyword>
<dbReference type="AlphaFoldDB" id="A0A2G8SJA0"/>
<dbReference type="InterPro" id="IPR033121">
    <property type="entry name" value="PEPTIDASE_A1"/>
</dbReference>
<feature type="compositionally biased region" description="Basic and acidic residues" evidence="2">
    <location>
        <begin position="519"/>
        <end position="528"/>
    </location>
</feature>
<feature type="transmembrane region" description="Helical" evidence="3">
    <location>
        <begin position="468"/>
        <end position="491"/>
    </location>
</feature>
<comment type="caution">
    <text evidence="5">The sequence shown here is derived from an EMBL/GenBank/DDBJ whole genome shotgun (WGS) entry which is preliminary data.</text>
</comment>
<dbReference type="PROSITE" id="PS51767">
    <property type="entry name" value="PEPTIDASE_A1"/>
    <property type="match status" value="1"/>
</dbReference>
<evidence type="ECO:0000256" key="3">
    <source>
        <dbReference type="SAM" id="Phobius"/>
    </source>
</evidence>
<name>A0A2G8SJA0_9APHY</name>
<feature type="region of interest" description="Disordered" evidence="2">
    <location>
        <begin position="494"/>
        <end position="536"/>
    </location>
</feature>
<dbReference type="PANTHER" id="PTHR47966">
    <property type="entry name" value="BETA-SITE APP-CLEAVING ENZYME, ISOFORM A-RELATED"/>
    <property type="match status" value="1"/>
</dbReference>
<dbReference type="STRING" id="1077348.A0A2G8SJA0"/>
<keyword evidence="3" id="KW-0812">Transmembrane</keyword>
<evidence type="ECO:0000313" key="5">
    <source>
        <dbReference type="EMBL" id="PIL33839.1"/>
    </source>
</evidence>
<gene>
    <name evidence="5" type="ORF">GSI_03545</name>
</gene>
<reference evidence="5 6" key="1">
    <citation type="journal article" date="2015" name="Sci. Rep.">
        <title>Chromosome-level genome map provides insights into diverse defense mechanisms in the medicinal fungus Ganoderma sinense.</title>
        <authorList>
            <person name="Zhu Y."/>
            <person name="Xu J."/>
            <person name="Sun C."/>
            <person name="Zhou S."/>
            <person name="Xu H."/>
            <person name="Nelson D.R."/>
            <person name="Qian J."/>
            <person name="Song J."/>
            <person name="Luo H."/>
            <person name="Xiang L."/>
            <person name="Li Y."/>
            <person name="Xu Z."/>
            <person name="Ji A."/>
            <person name="Wang L."/>
            <person name="Lu S."/>
            <person name="Hayward A."/>
            <person name="Sun W."/>
            <person name="Li X."/>
            <person name="Schwartz D.C."/>
            <person name="Wang Y."/>
            <person name="Chen S."/>
        </authorList>
    </citation>
    <scope>NUCLEOTIDE SEQUENCE [LARGE SCALE GENOMIC DNA]</scope>
    <source>
        <strain evidence="5 6">ZZ0214-1</strain>
    </source>
</reference>
<organism evidence="5 6">
    <name type="scientific">Ganoderma sinense ZZ0214-1</name>
    <dbReference type="NCBI Taxonomy" id="1077348"/>
    <lineage>
        <taxon>Eukaryota</taxon>
        <taxon>Fungi</taxon>
        <taxon>Dikarya</taxon>
        <taxon>Basidiomycota</taxon>
        <taxon>Agaricomycotina</taxon>
        <taxon>Agaricomycetes</taxon>
        <taxon>Polyporales</taxon>
        <taxon>Polyporaceae</taxon>
        <taxon>Ganoderma</taxon>
    </lineage>
</organism>